<keyword evidence="2" id="KW-1185">Reference proteome</keyword>
<organism evidence="1 2">
    <name type="scientific">Tropicimonas sediminicola</name>
    <dbReference type="NCBI Taxonomy" id="1031541"/>
    <lineage>
        <taxon>Bacteria</taxon>
        <taxon>Pseudomonadati</taxon>
        <taxon>Pseudomonadota</taxon>
        <taxon>Alphaproteobacteria</taxon>
        <taxon>Rhodobacterales</taxon>
        <taxon>Roseobacteraceae</taxon>
        <taxon>Tropicimonas</taxon>
    </lineage>
</organism>
<evidence type="ECO:0000313" key="1">
    <source>
        <dbReference type="EMBL" id="SNS20338.1"/>
    </source>
</evidence>
<dbReference type="RefSeq" id="WP_176442737.1">
    <property type="nucleotide sequence ID" value="NZ_FZOY01000001.1"/>
</dbReference>
<evidence type="ECO:0000313" key="2">
    <source>
        <dbReference type="Proteomes" id="UP000198426"/>
    </source>
</evidence>
<name>A0A239CKV9_9RHOB</name>
<proteinExistence type="predicted"/>
<dbReference type="Proteomes" id="UP000198426">
    <property type="component" value="Unassembled WGS sequence"/>
</dbReference>
<dbReference type="EMBL" id="FZOY01000001">
    <property type="protein sequence ID" value="SNS20338.1"/>
    <property type="molecule type" value="Genomic_DNA"/>
</dbReference>
<sequence length="50" mass="5299">MIRLIFWATLFGAGFWFGIKVHGNVMDDRCLDAGGRIGALGLCEGVAADG</sequence>
<gene>
    <name evidence="1" type="ORF">SAMN05421757_101330</name>
</gene>
<protein>
    <submittedName>
        <fullName evidence="1">Uncharacterized protein</fullName>
    </submittedName>
</protein>
<reference evidence="1 2" key="1">
    <citation type="submission" date="2017-06" db="EMBL/GenBank/DDBJ databases">
        <authorList>
            <person name="Kim H.J."/>
            <person name="Triplett B.A."/>
        </authorList>
    </citation>
    <scope>NUCLEOTIDE SEQUENCE [LARGE SCALE GENOMIC DNA]</scope>
    <source>
        <strain evidence="1 2">DSM 29339</strain>
    </source>
</reference>
<accession>A0A239CKV9</accession>
<dbReference type="AlphaFoldDB" id="A0A239CKV9"/>